<reference evidence="3 4" key="1">
    <citation type="submission" date="2016-10" db="EMBL/GenBank/DDBJ databases">
        <authorList>
            <person name="de Groot N.N."/>
        </authorList>
    </citation>
    <scope>NUCLEOTIDE SEQUENCE [LARGE SCALE GENOMIC DNA]</scope>
    <source>
        <strain evidence="3 4">CPCC 201354</strain>
    </source>
</reference>
<protein>
    <submittedName>
        <fullName evidence="3">Uncharacterized protein</fullName>
    </submittedName>
</protein>
<dbReference type="AlphaFoldDB" id="A0A1G8ALW1"/>
<keyword evidence="4" id="KW-1185">Reference proteome</keyword>
<organism evidence="3 4">
    <name type="scientific">Sinosporangium album</name>
    <dbReference type="NCBI Taxonomy" id="504805"/>
    <lineage>
        <taxon>Bacteria</taxon>
        <taxon>Bacillati</taxon>
        <taxon>Actinomycetota</taxon>
        <taxon>Actinomycetes</taxon>
        <taxon>Streptosporangiales</taxon>
        <taxon>Streptosporangiaceae</taxon>
        <taxon>Sinosporangium</taxon>
    </lineage>
</organism>
<feature type="chain" id="PRO_5011603265" evidence="2">
    <location>
        <begin position="28"/>
        <end position="294"/>
    </location>
</feature>
<dbReference type="Proteomes" id="UP000198923">
    <property type="component" value="Unassembled WGS sequence"/>
</dbReference>
<evidence type="ECO:0000256" key="1">
    <source>
        <dbReference type="SAM" id="MobiDB-lite"/>
    </source>
</evidence>
<dbReference type="PROSITE" id="PS51257">
    <property type="entry name" value="PROKAR_LIPOPROTEIN"/>
    <property type="match status" value="1"/>
</dbReference>
<dbReference type="RefSeq" id="WP_093171110.1">
    <property type="nucleotide sequence ID" value="NZ_FNCN01000012.1"/>
</dbReference>
<keyword evidence="2" id="KW-0732">Signal</keyword>
<dbReference type="OrthoDB" id="3403621at2"/>
<dbReference type="STRING" id="504805.SAMN05421505_112220"/>
<dbReference type="EMBL" id="FNCN01000012">
    <property type="protein sequence ID" value="SDH21924.1"/>
    <property type="molecule type" value="Genomic_DNA"/>
</dbReference>
<accession>A0A1G8ALW1</accession>
<evidence type="ECO:0000313" key="3">
    <source>
        <dbReference type="EMBL" id="SDH21924.1"/>
    </source>
</evidence>
<name>A0A1G8ALW1_9ACTN</name>
<proteinExistence type="predicted"/>
<sequence>MLAKTYTGALMLSVALLAGCGGGSDTAADSAAPAADGASPATGNDKGKLVQESIGKCMKGKGFKYIAYSRPRDSSEQGRKYQNGDYQTLKQERTKHGYGVFSYDVNPEVGTFPDAPTDPNGKIREQLSSSQQASYQNALETCTVEAAKSVLGMKVSSFDEITKTQMDAINNGMERGLNGDTDLIGMAQKFGDCMKSKGYAVTSLKPMDVANRGHNFFSGERGKLLGQNPDQANAIGGENKVPPARARQHLTREIKDALDDLECGKDFYAAYHPKVAEVIAQVRREYAVTAGLDF</sequence>
<evidence type="ECO:0000256" key="2">
    <source>
        <dbReference type="SAM" id="SignalP"/>
    </source>
</evidence>
<feature type="region of interest" description="Disordered" evidence="1">
    <location>
        <begin position="28"/>
        <end position="47"/>
    </location>
</feature>
<gene>
    <name evidence="3" type="ORF">SAMN05421505_112220</name>
</gene>
<evidence type="ECO:0000313" key="4">
    <source>
        <dbReference type="Proteomes" id="UP000198923"/>
    </source>
</evidence>
<feature type="signal peptide" evidence="2">
    <location>
        <begin position="1"/>
        <end position="27"/>
    </location>
</feature>
<feature type="compositionally biased region" description="Low complexity" evidence="1">
    <location>
        <begin position="28"/>
        <end position="43"/>
    </location>
</feature>